<comment type="cofactor">
    <cofactor evidence="9">
        <name>heme</name>
        <dbReference type="ChEBI" id="CHEBI:30413"/>
    </cofactor>
</comment>
<evidence type="ECO:0000256" key="6">
    <source>
        <dbReference type="ARBA" id="ARBA00023004"/>
    </source>
</evidence>
<dbReference type="EMBL" id="CAACVJ010000048">
    <property type="protein sequence ID" value="VEP12295.1"/>
    <property type="molecule type" value="Genomic_DNA"/>
</dbReference>
<protein>
    <submittedName>
        <fullName evidence="12">Catalase</fullName>
        <ecNumber evidence="12">1.11.1.6</ecNumber>
    </submittedName>
</protein>
<evidence type="ECO:0000256" key="2">
    <source>
        <dbReference type="ARBA" id="ARBA00022559"/>
    </source>
</evidence>
<dbReference type="GO" id="GO:0042542">
    <property type="term" value="P:response to hydrogen peroxide"/>
    <property type="evidence" value="ECO:0007669"/>
    <property type="project" value="TreeGrafter"/>
</dbReference>
<dbReference type="InterPro" id="IPR018028">
    <property type="entry name" value="Catalase"/>
</dbReference>
<keyword evidence="6 9" id="KW-0408">Iron</keyword>
<dbReference type="InterPro" id="IPR010582">
    <property type="entry name" value="Catalase_immune_responsive"/>
</dbReference>
<keyword evidence="13" id="KW-1185">Reference proteome</keyword>
<dbReference type="SUPFAM" id="SSF56634">
    <property type="entry name" value="Heme-dependent catalase-like"/>
    <property type="match status" value="1"/>
</dbReference>
<evidence type="ECO:0000313" key="12">
    <source>
        <dbReference type="EMBL" id="VEP12295.1"/>
    </source>
</evidence>
<dbReference type="PRINTS" id="PR00067">
    <property type="entry name" value="CATALASE"/>
</dbReference>
<dbReference type="GO" id="GO:0020037">
    <property type="term" value="F:heme binding"/>
    <property type="evidence" value="ECO:0007669"/>
    <property type="project" value="InterPro"/>
</dbReference>
<comment type="similarity">
    <text evidence="1">Belongs to the catalase family.</text>
</comment>
<dbReference type="PANTHER" id="PTHR11465:SF9">
    <property type="entry name" value="CATALASE"/>
    <property type="match status" value="1"/>
</dbReference>
<dbReference type="GO" id="GO:0042744">
    <property type="term" value="P:hydrogen peroxide catabolic process"/>
    <property type="evidence" value="ECO:0007669"/>
    <property type="project" value="UniProtKB-KW"/>
</dbReference>
<dbReference type="Gene3D" id="2.40.180.10">
    <property type="entry name" value="Catalase core domain"/>
    <property type="match status" value="1"/>
</dbReference>
<dbReference type="GO" id="GO:0004096">
    <property type="term" value="F:catalase activity"/>
    <property type="evidence" value="ECO:0007669"/>
    <property type="project" value="UniProtKB-EC"/>
</dbReference>
<accession>A0A563VLV7</accession>
<dbReference type="PIRSF" id="PIRSF038928">
    <property type="entry name" value="Catalase_clade1-3"/>
    <property type="match status" value="1"/>
</dbReference>
<dbReference type="Pfam" id="PF00199">
    <property type="entry name" value="Catalase"/>
    <property type="match status" value="1"/>
</dbReference>
<dbReference type="PROSITE" id="PS00438">
    <property type="entry name" value="CATALASE_2"/>
    <property type="match status" value="1"/>
</dbReference>
<dbReference type="Proteomes" id="UP000320055">
    <property type="component" value="Unassembled WGS sequence"/>
</dbReference>
<evidence type="ECO:0000256" key="3">
    <source>
        <dbReference type="ARBA" id="ARBA00022617"/>
    </source>
</evidence>
<evidence type="ECO:0000256" key="4">
    <source>
        <dbReference type="ARBA" id="ARBA00022723"/>
    </source>
</evidence>
<evidence type="ECO:0000259" key="11">
    <source>
        <dbReference type="SMART" id="SM01060"/>
    </source>
</evidence>
<feature type="domain" description="Catalase core" evidence="11">
    <location>
        <begin position="10"/>
        <end position="395"/>
    </location>
</feature>
<evidence type="ECO:0000256" key="9">
    <source>
        <dbReference type="PIRSR" id="PIRSR038928-2"/>
    </source>
</evidence>
<dbReference type="OrthoDB" id="9760293at2"/>
<keyword evidence="3 9" id="KW-0349">Heme</keyword>
<keyword evidence="5 12" id="KW-0560">Oxidoreductase</keyword>
<dbReference type="InterPro" id="IPR024708">
    <property type="entry name" value="Catalase_AS"/>
</dbReference>
<dbReference type="InterPro" id="IPR020835">
    <property type="entry name" value="Catalase_sf"/>
</dbReference>
<proteinExistence type="inferred from homology"/>
<evidence type="ECO:0000256" key="8">
    <source>
        <dbReference type="PIRSR" id="PIRSR038928-1"/>
    </source>
</evidence>
<sequence>MADNNKEILTNAAGIPVPSNTVSKSVGKQGPLLLEDYTLLEKMAHFNRERIPERVVHAIGSGAYGTFTVTDDITQYTKAKLFSEVGKETEIFARFSTVAKSKGGSDIYRDLRGFAVKFYTEDGNWDMVGNNTPIFFMRDPMKFMDFIRSQKEHPKEHWRHDQMWWDFWSLTPESIHQVLWLMGDRGAPMGWRHMNGYGSHTFSLINDENERIWVKFHFITDQGNKFFTDEQWRKMQGIEPRWAAKDLYNAIEEGNYPSWTMKIQTMSDEQAQNFQWNPFDLTKVWPHADFPLQKVGKFELNRNPENYFAEVEQAAFSPGNVVPGISWSPDRMLQARIMSYADAHRHRLSVNYDTIPVNKPHATKANDPYRDGLMRTDDNKGGRINYNPSHEGYPQPDKRAEEPPYHASGMAARIELDTEDHYAQARMYYDMLNNDEKERLYNNIAGSLGKCSEQVIKDQMQLFRNVYPELADKVEKAISNTEPPKPEPKPATV</sequence>
<feature type="binding site" description="axial binding residue" evidence="9">
    <location>
        <position position="340"/>
    </location>
    <ligand>
        <name>heme</name>
        <dbReference type="ChEBI" id="CHEBI:30413"/>
    </ligand>
    <ligandPart>
        <name>Fe</name>
        <dbReference type="ChEBI" id="CHEBI:18248"/>
    </ligandPart>
</feature>
<evidence type="ECO:0000313" key="13">
    <source>
        <dbReference type="Proteomes" id="UP000320055"/>
    </source>
</evidence>
<dbReference type="GO" id="GO:0005737">
    <property type="term" value="C:cytoplasm"/>
    <property type="evidence" value="ECO:0007669"/>
    <property type="project" value="TreeGrafter"/>
</dbReference>
<dbReference type="InterPro" id="IPR011614">
    <property type="entry name" value="Catalase_core"/>
</dbReference>
<dbReference type="PROSITE" id="PS51402">
    <property type="entry name" value="CATALASE_3"/>
    <property type="match status" value="1"/>
</dbReference>
<evidence type="ECO:0000256" key="10">
    <source>
        <dbReference type="SAM" id="MobiDB-lite"/>
    </source>
</evidence>
<dbReference type="FunFam" id="2.40.180.10:FF:000001">
    <property type="entry name" value="Catalase"/>
    <property type="match status" value="1"/>
</dbReference>
<dbReference type="GO" id="GO:0046872">
    <property type="term" value="F:metal ion binding"/>
    <property type="evidence" value="ECO:0007669"/>
    <property type="project" value="UniProtKB-KW"/>
</dbReference>
<evidence type="ECO:0000256" key="5">
    <source>
        <dbReference type="ARBA" id="ARBA00023002"/>
    </source>
</evidence>
<dbReference type="RefSeq" id="WP_144870204.1">
    <property type="nucleotide sequence ID" value="NZ_LR213893.1"/>
</dbReference>
<organism evidence="12 13">
    <name type="scientific">Hyella patelloides LEGE 07179</name>
    <dbReference type="NCBI Taxonomy" id="945734"/>
    <lineage>
        <taxon>Bacteria</taxon>
        <taxon>Bacillati</taxon>
        <taxon>Cyanobacteriota</taxon>
        <taxon>Cyanophyceae</taxon>
        <taxon>Pleurocapsales</taxon>
        <taxon>Hyellaceae</taxon>
        <taxon>Hyella</taxon>
    </lineage>
</organism>
<reference evidence="12 13" key="1">
    <citation type="submission" date="2019-01" db="EMBL/GenBank/DDBJ databases">
        <authorList>
            <person name="Brito A."/>
        </authorList>
    </citation>
    <scope>NUCLEOTIDE SEQUENCE [LARGE SCALE GENOMIC DNA]</scope>
    <source>
        <strain evidence="12">1</strain>
    </source>
</reference>
<dbReference type="Pfam" id="PF06628">
    <property type="entry name" value="Catalase-rel"/>
    <property type="match status" value="1"/>
</dbReference>
<gene>
    <name evidence="12" type="primary">katA</name>
    <name evidence="12" type="ORF">H1P_1410010</name>
</gene>
<feature type="region of interest" description="Disordered" evidence="10">
    <location>
        <begin position="377"/>
        <end position="401"/>
    </location>
</feature>
<dbReference type="AlphaFoldDB" id="A0A563VLV7"/>
<feature type="active site" evidence="8">
    <location>
        <position position="130"/>
    </location>
</feature>
<evidence type="ECO:0000256" key="1">
    <source>
        <dbReference type="ARBA" id="ARBA00005329"/>
    </source>
</evidence>
<keyword evidence="7" id="KW-0376">Hydrogen peroxide</keyword>
<evidence type="ECO:0000256" key="7">
    <source>
        <dbReference type="ARBA" id="ARBA00023324"/>
    </source>
</evidence>
<dbReference type="InterPro" id="IPR024711">
    <property type="entry name" value="Catalase_clade1/3"/>
</dbReference>
<keyword evidence="2 12" id="KW-0575">Peroxidase</keyword>
<dbReference type="EC" id="1.11.1.6" evidence="12"/>
<keyword evidence="4 9" id="KW-0479">Metal-binding</keyword>
<dbReference type="PANTHER" id="PTHR11465">
    <property type="entry name" value="CATALASE"/>
    <property type="match status" value="1"/>
</dbReference>
<name>A0A563VLV7_9CYAN</name>
<feature type="active site" evidence="8">
    <location>
        <position position="57"/>
    </location>
</feature>
<dbReference type="SMART" id="SM01060">
    <property type="entry name" value="Catalase"/>
    <property type="match status" value="1"/>
</dbReference>